<keyword evidence="3" id="KW-1185">Reference proteome</keyword>
<dbReference type="EMBL" id="KB299137">
    <property type="protein sequence ID" value="ELU08331.1"/>
    <property type="molecule type" value="Genomic_DNA"/>
</dbReference>
<dbReference type="EMBL" id="AMQN01001060">
    <property type="status" value="NOT_ANNOTATED_CDS"/>
    <property type="molecule type" value="Genomic_DNA"/>
</dbReference>
<reference evidence="1 3" key="2">
    <citation type="journal article" date="2013" name="Nature">
        <title>Insights into bilaterian evolution from three spiralian genomes.</title>
        <authorList>
            <person name="Simakov O."/>
            <person name="Marletaz F."/>
            <person name="Cho S.J."/>
            <person name="Edsinger-Gonzales E."/>
            <person name="Havlak P."/>
            <person name="Hellsten U."/>
            <person name="Kuo D.H."/>
            <person name="Larsson T."/>
            <person name="Lv J."/>
            <person name="Arendt D."/>
            <person name="Savage R."/>
            <person name="Osoegawa K."/>
            <person name="de Jong P."/>
            <person name="Grimwood J."/>
            <person name="Chapman J.A."/>
            <person name="Shapiro H."/>
            <person name="Aerts A."/>
            <person name="Otillar R.P."/>
            <person name="Terry A.Y."/>
            <person name="Boore J.L."/>
            <person name="Grigoriev I.V."/>
            <person name="Lindberg D.R."/>
            <person name="Seaver E.C."/>
            <person name="Weisblat D.A."/>
            <person name="Putnam N.H."/>
            <person name="Rokhsar D.S."/>
        </authorList>
    </citation>
    <scope>NUCLEOTIDE SEQUENCE</scope>
    <source>
        <strain evidence="1 3">I ESC-2004</strain>
    </source>
</reference>
<dbReference type="GO" id="GO:0016020">
    <property type="term" value="C:membrane"/>
    <property type="evidence" value="ECO:0007669"/>
    <property type="project" value="TreeGrafter"/>
</dbReference>
<dbReference type="EnsemblMetazoa" id="CapteT227663">
    <property type="protein sequence ID" value="CapteP227663"/>
    <property type="gene ID" value="CapteG227663"/>
</dbReference>
<organism evidence="1">
    <name type="scientific">Capitella teleta</name>
    <name type="common">Polychaete worm</name>
    <dbReference type="NCBI Taxonomy" id="283909"/>
    <lineage>
        <taxon>Eukaryota</taxon>
        <taxon>Metazoa</taxon>
        <taxon>Spiralia</taxon>
        <taxon>Lophotrochozoa</taxon>
        <taxon>Annelida</taxon>
        <taxon>Polychaeta</taxon>
        <taxon>Sedentaria</taxon>
        <taxon>Scolecida</taxon>
        <taxon>Capitellidae</taxon>
        <taxon>Capitella</taxon>
    </lineage>
</organism>
<proteinExistence type="predicted"/>
<evidence type="ECO:0000313" key="1">
    <source>
        <dbReference type="EMBL" id="ELU08331.1"/>
    </source>
</evidence>
<dbReference type="STRING" id="283909.R7UY19"/>
<name>R7UY19_CAPTE</name>
<accession>R7UY19</accession>
<gene>
    <name evidence="1" type="ORF">CAPTEDRAFT_227663</name>
</gene>
<reference evidence="3" key="1">
    <citation type="submission" date="2012-12" db="EMBL/GenBank/DDBJ databases">
        <authorList>
            <person name="Hellsten U."/>
            <person name="Grimwood J."/>
            <person name="Chapman J.A."/>
            <person name="Shapiro H."/>
            <person name="Aerts A."/>
            <person name="Otillar R.P."/>
            <person name="Terry A.Y."/>
            <person name="Boore J.L."/>
            <person name="Simakov O."/>
            <person name="Marletaz F."/>
            <person name="Cho S.-J."/>
            <person name="Edsinger-Gonzales E."/>
            <person name="Havlak P."/>
            <person name="Kuo D.-H."/>
            <person name="Larsson T."/>
            <person name="Lv J."/>
            <person name="Arendt D."/>
            <person name="Savage R."/>
            <person name="Osoegawa K."/>
            <person name="de Jong P."/>
            <person name="Lindberg D.R."/>
            <person name="Seaver E.C."/>
            <person name="Weisblat D.A."/>
            <person name="Putnam N.H."/>
            <person name="Grigoriev I.V."/>
            <person name="Rokhsar D.S."/>
        </authorList>
    </citation>
    <scope>NUCLEOTIDE SEQUENCE</scope>
    <source>
        <strain evidence="3">I ESC-2004</strain>
    </source>
</reference>
<dbReference type="Pfam" id="PF15882">
    <property type="entry name" value="DUF4735"/>
    <property type="match status" value="1"/>
</dbReference>
<dbReference type="PANTHER" id="PTHR33539">
    <property type="entry name" value="UPF0764 PROTEIN C16ORF89"/>
    <property type="match status" value="1"/>
</dbReference>
<reference evidence="2" key="3">
    <citation type="submission" date="2015-06" db="UniProtKB">
        <authorList>
            <consortium name="EnsemblMetazoa"/>
        </authorList>
    </citation>
    <scope>IDENTIFICATION</scope>
</reference>
<evidence type="ECO:0000313" key="2">
    <source>
        <dbReference type="EnsemblMetazoa" id="CapteP227663"/>
    </source>
</evidence>
<dbReference type="PANTHER" id="PTHR33539:SF1">
    <property type="entry name" value="UPF0764 PROTEIN C16ORF89"/>
    <property type="match status" value="1"/>
</dbReference>
<dbReference type="HOGENOM" id="CLU_802253_0_0_1"/>
<sequence length="346" mass="39636">MDVDIDTVHCEFLLMLIREGKPNQHSCKSKLERFRPKAFYRSASGHHKKKPIRFIAESSSIRDSIHMLTTGQLDVLLKRVESGELRLSQATEDRIRVIQQTSNRLADIGAEAVEKSQPVYFEQIGGLLRPSFWTLDRSSRSVDLSLHSRPVVDGEAIHESDSDKCLWELLGTDPRHSGEKCRVSQKCWAMMTAPGYKMYSLTHEVFYLQIAEQLGCLRHELPVTLRLTDEFCSNAYVESAQIATDGFPEQHKDLFMEQAALCGMSGYRDFFNREWLDSILAWQRTGAGCWGLPLDGPDDTSDLKRRVKREERVLTDGCEFHRTAVALGALSQYTRYVIEYSQKYLF</sequence>
<protein>
    <submittedName>
        <fullName evidence="1 2">Uncharacterized protein</fullName>
    </submittedName>
</protein>
<dbReference type="OrthoDB" id="5949187at2759"/>
<dbReference type="InterPro" id="IPR031751">
    <property type="entry name" value="DUF4735"/>
</dbReference>
<dbReference type="OMA" id="MTRPGCS"/>
<evidence type="ECO:0000313" key="3">
    <source>
        <dbReference type="Proteomes" id="UP000014760"/>
    </source>
</evidence>
<dbReference type="Proteomes" id="UP000014760">
    <property type="component" value="Unassembled WGS sequence"/>
</dbReference>
<dbReference type="GO" id="GO:0005829">
    <property type="term" value="C:cytosol"/>
    <property type="evidence" value="ECO:0007669"/>
    <property type="project" value="TreeGrafter"/>
</dbReference>
<dbReference type="AlphaFoldDB" id="R7UY19"/>